<protein>
    <submittedName>
        <fullName evidence="1">Uncharacterized protein</fullName>
    </submittedName>
</protein>
<evidence type="ECO:0000313" key="1">
    <source>
        <dbReference type="EMBL" id="GAH75435.1"/>
    </source>
</evidence>
<sequence>CLDKCPQKIDIPSELEDVKLVFEEGKLINEL</sequence>
<proteinExistence type="predicted"/>
<reference evidence="1" key="1">
    <citation type="journal article" date="2014" name="Front. Microbiol.">
        <title>High frequency of phylogenetically diverse reductive dehalogenase-homologous genes in deep subseafloor sedimentary metagenomes.</title>
        <authorList>
            <person name="Kawai M."/>
            <person name="Futagami T."/>
            <person name="Toyoda A."/>
            <person name="Takaki Y."/>
            <person name="Nishi S."/>
            <person name="Hori S."/>
            <person name="Arai W."/>
            <person name="Tsubouchi T."/>
            <person name="Morono Y."/>
            <person name="Uchiyama I."/>
            <person name="Ito T."/>
            <person name="Fujiyama A."/>
            <person name="Inagaki F."/>
            <person name="Takami H."/>
        </authorList>
    </citation>
    <scope>NUCLEOTIDE SEQUENCE</scope>
    <source>
        <strain evidence="1">Expedition CK06-06</strain>
    </source>
</reference>
<accession>X1J1Q0</accession>
<gene>
    <name evidence="1" type="ORF">S03H2_42227</name>
</gene>
<dbReference type="AlphaFoldDB" id="X1J1Q0"/>
<comment type="caution">
    <text evidence="1">The sequence shown here is derived from an EMBL/GenBank/DDBJ whole genome shotgun (WGS) entry which is preliminary data.</text>
</comment>
<organism evidence="1">
    <name type="scientific">marine sediment metagenome</name>
    <dbReference type="NCBI Taxonomy" id="412755"/>
    <lineage>
        <taxon>unclassified sequences</taxon>
        <taxon>metagenomes</taxon>
        <taxon>ecological metagenomes</taxon>
    </lineage>
</organism>
<name>X1J1Q0_9ZZZZ</name>
<dbReference type="EMBL" id="BARU01026272">
    <property type="protein sequence ID" value="GAH75435.1"/>
    <property type="molecule type" value="Genomic_DNA"/>
</dbReference>
<feature type="non-terminal residue" evidence="1">
    <location>
        <position position="1"/>
    </location>
</feature>